<gene>
    <name evidence="1" type="ordered locus">Nhal_1561</name>
</gene>
<organism evidence="1 2">
    <name type="scientific">Nitrosococcus halophilus (strain Nc4)</name>
    <dbReference type="NCBI Taxonomy" id="472759"/>
    <lineage>
        <taxon>Bacteria</taxon>
        <taxon>Pseudomonadati</taxon>
        <taxon>Pseudomonadota</taxon>
        <taxon>Gammaproteobacteria</taxon>
        <taxon>Chromatiales</taxon>
        <taxon>Chromatiaceae</taxon>
        <taxon>Nitrosococcus</taxon>
    </lineage>
</organism>
<evidence type="ECO:0000313" key="2">
    <source>
        <dbReference type="Proteomes" id="UP000001844"/>
    </source>
</evidence>
<proteinExistence type="predicted"/>
<accession>D5C1R7</accession>
<dbReference type="STRING" id="472759.Nhal_1561"/>
<reference evidence="2" key="1">
    <citation type="submission" date="2010-04" db="EMBL/GenBank/DDBJ databases">
        <title>Complete genome sequence of Nitrosococcus halophilus Nc4, a salt-adapted, aerobic obligate ammonia-oxidizing sulfur purple bacterium.</title>
        <authorList>
            <consortium name="US DOE Joint Genome Institute"/>
            <person name="Campbell M.A."/>
            <person name="Malfatti S.A."/>
            <person name="Chain P.S.G."/>
            <person name="Heidelberg J.F."/>
            <person name="Ward B.B."/>
            <person name="Klotz M.G."/>
        </authorList>
    </citation>
    <scope>NUCLEOTIDE SEQUENCE [LARGE SCALE GENOMIC DNA]</scope>
    <source>
        <strain evidence="2">Nc4</strain>
    </source>
</reference>
<protein>
    <submittedName>
        <fullName evidence="1">Uncharacterized protein</fullName>
    </submittedName>
</protein>
<dbReference type="HOGENOM" id="CLU_2288560_0_0_6"/>
<dbReference type="KEGG" id="nhl:Nhal_1561"/>
<dbReference type="Proteomes" id="UP000001844">
    <property type="component" value="Chromosome"/>
</dbReference>
<name>D5C1R7_NITHN</name>
<keyword evidence="2" id="KW-1185">Reference proteome</keyword>
<dbReference type="EMBL" id="CP001798">
    <property type="protein sequence ID" value="ADE14700.1"/>
    <property type="molecule type" value="Genomic_DNA"/>
</dbReference>
<evidence type="ECO:0000313" key="1">
    <source>
        <dbReference type="EMBL" id="ADE14700.1"/>
    </source>
</evidence>
<dbReference type="RefSeq" id="WP_013032587.1">
    <property type="nucleotide sequence ID" value="NC_013960.1"/>
</dbReference>
<dbReference type="AlphaFoldDB" id="D5C1R7"/>
<sequence>MRKLLRKINTTLVVLLIILSFDYGNLLFSSEDIAAVKNRHETWIMNLPGVVGTAIGDCQGSPCIKVYIKEKNPELERQIPKQLEGFKLDIEVIGPIKILPN</sequence>